<reference evidence="6 7" key="1">
    <citation type="submission" date="2019-06" db="EMBL/GenBank/DDBJ databases">
        <title>Sequencing the genomes of 1000 actinobacteria strains.</title>
        <authorList>
            <person name="Klenk H.-P."/>
        </authorList>
    </citation>
    <scope>NUCLEOTIDE SEQUENCE [LARGE SCALE GENOMIC DNA]</scope>
    <source>
        <strain evidence="6 7">DSM 45671</strain>
    </source>
</reference>
<dbReference type="PANTHER" id="PTHR43130:SF3">
    <property type="entry name" value="HTH-TYPE TRANSCRIPTIONAL REGULATOR RV1931C"/>
    <property type="match status" value="1"/>
</dbReference>
<dbReference type="Gene3D" id="1.10.10.60">
    <property type="entry name" value="Homeodomain-like"/>
    <property type="match status" value="1"/>
</dbReference>
<evidence type="ECO:0000256" key="4">
    <source>
        <dbReference type="SAM" id="MobiDB-lite"/>
    </source>
</evidence>
<dbReference type="SUPFAM" id="SSF46689">
    <property type="entry name" value="Homeodomain-like"/>
    <property type="match status" value="2"/>
</dbReference>
<keyword evidence="3" id="KW-0804">Transcription</keyword>
<evidence type="ECO:0000256" key="3">
    <source>
        <dbReference type="ARBA" id="ARBA00023163"/>
    </source>
</evidence>
<dbReference type="RefSeq" id="WP_147255246.1">
    <property type="nucleotide sequence ID" value="NZ_VIWU01000001.1"/>
</dbReference>
<dbReference type="InterPro" id="IPR018060">
    <property type="entry name" value="HTH_AraC"/>
</dbReference>
<dbReference type="InterPro" id="IPR029062">
    <property type="entry name" value="Class_I_gatase-like"/>
</dbReference>
<feature type="compositionally biased region" description="Basic and acidic residues" evidence="4">
    <location>
        <begin position="275"/>
        <end position="289"/>
    </location>
</feature>
<dbReference type="InterPro" id="IPR052158">
    <property type="entry name" value="INH-QAR"/>
</dbReference>
<keyword evidence="7" id="KW-1185">Reference proteome</keyword>
<dbReference type="PROSITE" id="PS00041">
    <property type="entry name" value="HTH_ARAC_FAMILY_1"/>
    <property type="match status" value="1"/>
</dbReference>
<dbReference type="Proteomes" id="UP000321261">
    <property type="component" value="Unassembled WGS sequence"/>
</dbReference>
<evidence type="ECO:0000259" key="5">
    <source>
        <dbReference type="PROSITE" id="PS01124"/>
    </source>
</evidence>
<dbReference type="OrthoDB" id="3660033at2"/>
<dbReference type="Pfam" id="PF12833">
    <property type="entry name" value="HTH_18"/>
    <property type="match status" value="1"/>
</dbReference>
<dbReference type="GO" id="GO:0043565">
    <property type="term" value="F:sequence-specific DNA binding"/>
    <property type="evidence" value="ECO:0007669"/>
    <property type="project" value="InterPro"/>
</dbReference>
<protein>
    <submittedName>
        <fullName evidence="6">AraC family transcriptional activator FtrA</fullName>
    </submittedName>
</protein>
<keyword evidence="1" id="KW-0805">Transcription regulation</keyword>
<evidence type="ECO:0000256" key="2">
    <source>
        <dbReference type="ARBA" id="ARBA00023125"/>
    </source>
</evidence>
<dbReference type="EMBL" id="VIWU01000001">
    <property type="protein sequence ID" value="TWF76163.1"/>
    <property type="molecule type" value="Genomic_DNA"/>
</dbReference>
<dbReference type="Gene3D" id="3.40.50.880">
    <property type="match status" value="1"/>
</dbReference>
<keyword evidence="2" id="KW-0238">DNA-binding</keyword>
<gene>
    <name evidence="6" type="ORF">FHX44_112051</name>
</gene>
<accession>A0A561SMS2</accession>
<sequence length="289" mass="30803">MKHTVALLTTPNASIVELGMPAEVLAHKRYAMRFCAATPGRVTLASGFSIEAPHGLDRLAAAGTVIVPGGSGRPIDPPPAITHALRTAAGRGARIVGTGSGTFVLAAAGLLTGRRATTRHDLADDLRRRFPRVLVDGSAPTVVDGGIRTCAGGTTTIELCRELARHDDGPASADDLAEVIEWATARLAQPLSLADLARAAHVSSRTLARRFEAALGTSPMQWLLAQRIRRAQHLLDTTCEPVERIARMTGFGSTSNFRLQFTRVTGESPQSYRRAAREREHVDLPSRAG</sequence>
<feature type="domain" description="HTH araC/xylS-type" evidence="5">
    <location>
        <begin position="177"/>
        <end position="275"/>
    </location>
</feature>
<evidence type="ECO:0000256" key="1">
    <source>
        <dbReference type="ARBA" id="ARBA00023015"/>
    </source>
</evidence>
<organism evidence="6 7">
    <name type="scientific">Pseudonocardia hierapolitana</name>
    <dbReference type="NCBI Taxonomy" id="1128676"/>
    <lineage>
        <taxon>Bacteria</taxon>
        <taxon>Bacillati</taxon>
        <taxon>Actinomycetota</taxon>
        <taxon>Actinomycetes</taxon>
        <taxon>Pseudonocardiales</taxon>
        <taxon>Pseudonocardiaceae</taxon>
        <taxon>Pseudonocardia</taxon>
    </lineage>
</organism>
<dbReference type="PANTHER" id="PTHR43130">
    <property type="entry name" value="ARAC-FAMILY TRANSCRIPTIONAL REGULATOR"/>
    <property type="match status" value="1"/>
</dbReference>
<dbReference type="Pfam" id="PF01965">
    <property type="entry name" value="DJ-1_PfpI"/>
    <property type="match status" value="1"/>
</dbReference>
<dbReference type="SUPFAM" id="SSF52317">
    <property type="entry name" value="Class I glutamine amidotransferase-like"/>
    <property type="match status" value="1"/>
</dbReference>
<dbReference type="GO" id="GO:0003700">
    <property type="term" value="F:DNA-binding transcription factor activity"/>
    <property type="evidence" value="ECO:0007669"/>
    <property type="project" value="InterPro"/>
</dbReference>
<dbReference type="AlphaFoldDB" id="A0A561SMS2"/>
<evidence type="ECO:0000313" key="6">
    <source>
        <dbReference type="EMBL" id="TWF76163.1"/>
    </source>
</evidence>
<evidence type="ECO:0000313" key="7">
    <source>
        <dbReference type="Proteomes" id="UP000321261"/>
    </source>
</evidence>
<proteinExistence type="predicted"/>
<dbReference type="InterPro" id="IPR002818">
    <property type="entry name" value="DJ-1/PfpI"/>
</dbReference>
<dbReference type="PROSITE" id="PS01124">
    <property type="entry name" value="HTH_ARAC_FAMILY_2"/>
    <property type="match status" value="1"/>
</dbReference>
<dbReference type="SMART" id="SM00342">
    <property type="entry name" value="HTH_ARAC"/>
    <property type="match status" value="1"/>
</dbReference>
<dbReference type="InterPro" id="IPR018062">
    <property type="entry name" value="HTH_AraC-typ_CS"/>
</dbReference>
<comment type="caution">
    <text evidence="6">The sequence shown here is derived from an EMBL/GenBank/DDBJ whole genome shotgun (WGS) entry which is preliminary data.</text>
</comment>
<name>A0A561SMS2_9PSEU</name>
<dbReference type="InterPro" id="IPR009057">
    <property type="entry name" value="Homeodomain-like_sf"/>
</dbReference>
<feature type="region of interest" description="Disordered" evidence="4">
    <location>
        <begin position="268"/>
        <end position="289"/>
    </location>
</feature>